<accession>A0A0A9DQP2</accession>
<dbReference type="AlphaFoldDB" id="A0A0A9DQP2"/>
<sequence length="102" mass="11734">MHLFHQCKVIAGKESFEEEGVHQRQHRNMQSPPARLTLQCQSCLHKMDQIQISPLSQYMNPLIALIPRTRSPVLIQHYSCSGRTECISVLQISHPLVFAKRT</sequence>
<proteinExistence type="predicted"/>
<dbReference type="EMBL" id="GBRH01209910">
    <property type="protein sequence ID" value="JAD87985.1"/>
    <property type="molecule type" value="Transcribed_RNA"/>
</dbReference>
<organism evidence="1">
    <name type="scientific">Arundo donax</name>
    <name type="common">Giant reed</name>
    <name type="synonym">Donax arundinaceus</name>
    <dbReference type="NCBI Taxonomy" id="35708"/>
    <lineage>
        <taxon>Eukaryota</taxon>
        <taxon>Viridiplantae</taxon>
        <taxon>Streptophyta</taxon>
        <taxon>Embryophyta</taxon>
        <taxon>Tracheophyta</taxon>
        <taxon>Spermatophyta</taxon>
        <taxon>Magnoliopsida</taxon>
        <taxon>Liliopsida</taxon>
        <taxon>Poales</taxon>
        <taxon>Poaceae</taxon>
        <taxon>PACMAD clade</taxon>
        <taxon>Arundinoideae</taxon>
        <taxon>Arundineae</taxon>
        <taxon>Arundo</taxon>
    </lineage>
</organism>
<name>A0A0A9DQP2_ARUDO</name>
<reference evidence="1" key="1">
    <citation type="submission" date="2014-09" db="EMBL/GenBank/DDBJ databases">
        <authorList>
            <person name="Magalhaes I.L.F."/>
            <person name="Oliveira U."/>
            <person name="Santos F.R."/>
            <person name="Vidigal T.H.D.A."/>
            <person name="Brescovit A.D."/>
            <person name="Santos A.J."/>
        </authorList>
    </citation>
    <scope>NUCLEOTIDE SEQUENCE</scope>
    <source>
        <tissue evidence="1">Shoot tissue taken approximately 20 cm above the soil surface</tissue>
    </source>
</reference>
<reference evidence="1" key="2">
    <citation type="journal article" date="2015" name="Data Brief">
        <title>Shoot transcriptome of the giant reed, Arundo donax.</title>
        <authorList>
            <person name="Barrero R.A."/>
            <person name="Guerrero F.D."/>
            <person name="Moolhuijzen P."/>
            <person name="Goolsby J.A."/>
            <person name="Tidwell J."/>
            <person name="Bellgard S.E."/>
            <person name="Bellgard M.I."/>
        </authorList>
    </citation>
    <scope>NUCLEOTIDE SEQUENCE</scope>
    <source>
        <tissue evidence="1">Shoot tissue taken approximately 20 cm above the soil surface</tissue>
    </source>
</reference>
<evidence type="ECO:0000313" key="1">
    <source>
        <dbReference type="EMBL" id="JAD87985.1"/>
    </source>
</evidence>
<protein>
    <submittedName>
        <fullName evidence="1">Uncharacterized protein</fullName>
    </submittedName>
</protein>